<evidence type="ECO:0000259" key="9">
    <source>
        <dbReference type="Pfam" id="PF13336"/>
    </source>
</evidence>
<dbReference type="InterPro" id="IPR003702">
    <property type="entry name" value="ActCoA_hydro_N"/>
</dbReference>
<dbReference type="GO" id="GO:0006083">
    <property type="term" value="P:acetate metabolic process"/>
    <property type="evidence" value="ECO:0007669"/>
    <property type="project" value="InterPro"/>
</dbReference>
<organism evidence="10 11">
    <name type="scientific">Steinernema hermaphroditum</name>
    <dbReference type="NCBI Taxonomy" id="289476"/>
    <lineage>
        <taxon>Eukaryota</taxon>
        <taxon>Metazoa</taxon>
        <taxon>Ecdysozoa</taxon>
        <taxon>Nematoda</taxon>
        <taxon>Chromadorea</taxon>
        <taxon>Rhabditida</taxon>
        <taxon>Tylenchina</taxon>
        <taxon>Panagrolaimomorpha</taxon>
        <taxon>Strongyloidoidea</taxon>
        <taxon>Steinernematidae</taxon>
        <taxon>Steinernema</taxon>
    </lineage>
</organism>
<gene>
    <name evidence="10" type="ORF">QR680_006300</name>
</gene>
<evidence type="ECO:0000259" key="8">
    <source>
        <dbReference type="Pfam" id="PF02550"/>
    </source>
</evidence>
<dbReference type="InterPro" id="IPR015943">
    <property type="entry name" value="WD40/YVTN_repeat-like_dom_sf"/>
</dbReference>
<dbReference type="Gene3D" id="3.30.750.70">
    <property type="entry name" value="4-hydroxybutyrate coenzyme like domains"/>
    <property type="match status" value="1"/>
</dbReference>
<comment type="caution">
    <text evidence="10">The sequence shown here is derived from an EMBL/GenBank/DDBJ whole genome shotgun (WGS) entry which is preliminary data.</text>
</comment>
<dbReference type="Proteomes" id="UP001175271">
    <property type="component" value="Unassembled WGS sequence"/>
</dbReference>
<evidence type="ECO:0000256" key="4">
    <source>
        <dbReference type="ARBA" id="ARBA00022737"/>
    </source>
</evidence>
<dbReference type="GO" id="GO:0006914">
    <property type="term" value="P:autophagy"/>
    <property type="evidence" value="ECO:0007669"/>
    <property type="project" value="UniProtKB-KW"/>
</dbReference>
<evidence type="ECO:0008006" key="12">
    <source>
        <dbReference type="Google" id="ProtNLM"/>
    </source>
</evidence>
<dbReference type="AlphaFoldDB" id="A0AA39HW64"/>
<accession>A0AA39HW64</accession>
<proteinExistence type="inferred from homology"/>
<dbReference type="SMART" id="SM00320">
    <property type="entry name" value="WD40"/>
    <property type="match status" value="8"/>
</dbReference>
<evidence type="ECO:0000256" key="3">
    <source>
        <dbReference type="ARBA" id="ARBA00022679"/>
    </source>
</evidence>
<evidence type="ECO:0000256" key="7">
    <source>
        <dbReference type="PROSITE-ProRule" id="PRU00221"/>
    </source>
</evidence>
<evidence type="ECO:0000313" key="10">
    <source>
        <dbReference type="EMBL" id="KAK0412590.1"/>
    </source>
</evidence>
<evidence type="ECO:0000256" key="1">
    <source>
        <dbReference type="ARBA" id="ARBA00009632"/>
    </source>
</evidence>
<comment type="similarity">
    <text evidence="6">Belongs to the WD repeat PROPPIN family.</text>
</comment>
<evidence type="ECO:0000256" key="6">
    <source>
        <dbReference type="ARBA" id="ARBA00025740"/>
    </source>
</evidence>
<dbReference type="PROSITE" id="PS50082">
    <property type="entry name" value="WD_REPEATS_2"/>
    <property type="match status" value="1"/>
</dbReference>
<comment type="similarity">
    <text evidence="1">Belongs to the acetyl-CoA hydrolase/transferase family.</text>
</comment>
<feature type="repeat" description="WD" evidence="7">
    <location>
        <begin position="532"/>
        <end position="560"/>
    </location>
</feature>
<dbReference type="GO" id="GO:0008775">
    <property type="term" value="F:acetate CoA-transferase activity"/>
    <property type="evidence" value="ECO:0007669"/>
    <property type="project" value="InterPro"/>
</dbReference>
<name>A0AA39HW64_9BILA</name>
<dbReference type="SUPFAM" id="SSF82171">
    <property type="entry name" value="DPP6 N-terminal domain-like"/>
    <property type="match status" value="1"/>
</dbReference>
<reference evidence="10" key="1">
    <citation type="submission" date="2023-06" db="EMBL/GenBank/DDBJ databases">
        <title>Genomic analysis of the entomopathogenic nematode Steinernema hermaphroditum.</title>
        <authorList>
            <person name="Schwarz E.M."/>
            <person name="Heppert J.K."/>
            <person name="Baniya A."/>
            <person name="Schwartz H.T."/>
            <person name="Tan C.-H."/>
            <person name="Antoshechkin I."/>
            <person name="Sternberg P.W."/>
            <person name="Goodrich-Blair H."/>
            <person name="Dillman A.R."/>
        </authorList>
    </citation>
    <scope>NUCLEOTIDE SEQUENCE</scope>
    <source>
        <strain evidence="10">PS9179</strain>
        <tissue evidence="10">Whole animal</tissue>
    </source>
</reference>
<keyword evidence="5" id="KW-0072">Autophagy</keyword>
<dbReference type="Gene3D" id="2.130.10.10">
    <property type="entry name" value="YVTN repeat-like/Quinoprotein amine dehydrogenase"/>
    <property type="match status" value="3"/>
</dbReference>
<dbReference type="SUPFAM" id="SSF69322">
    <property type="entry name" value="Tricorn protease domain 2"/>
    <property type="match status" value="1"/>
</dbReference>
<evidence type="ECO:0000256" key="5">
    <source>
        <dbReference type="ARBA" id="ARBA00023006"/>
    </source>
</evidence>
<dbReference type="InterPro" id="IPR037171">
    <property type="entry name" value="NagB/RpiA_transferase-like"/>
</dbReference>
<dbReference type="PANTHER" id="PTHR21432:SF20">
    <property type="entry name" value="ACETYL-COA HYDROLASE"/>
    <property type="match status" value="1"/>
</dbReference>
<dbReference type="EMBL" id="JAUCMV010000003">
    <property type="protein sequence ID" value="KAK0412590.1"/>
    <property type="molecule type" value="Genomic_DNA"/>
</dbReference>
<dbReference type="InterPro" id="IPR038460">
    <property type="entry name" value="AcetylCoA_hyd_C_sf"/>
</dbReference>
<evidence type="ECO:0000313" key="11">
    <source>
        <dbReference type="Proteomes" id="UP001175271"/>
    </source>
</evidence>
<dbReference type="Pfam" id="PF13336">
    <property type="entry name" value="AcetylCoA_hyd_C"/>
    <property type="match status" value="1"/>
</dbReference>
<keyword evidence="3" id="KW-0808">Transferase</keyword>
<dbReference type="Gene3D" id="3.40.1080.20">
    <property type="entry name" value="Acetyl-CoA hydrolase/transferase C-terminal domain"/>
    <property type="match status" value="1"/>
</dbReference>
<dbReference type="Gene3D" id="3.40.1080.10">
    <property type="entry name" value="Glutaconate Coenzyme A-transferase"/>
    <property type="match status" value="1"/>
</dbReference>
<sequence length="1204" mass="133263">MSHTVSFNFNASCLACGEDDGFTVYRINNDRQNLLEKFVDVRTEEKPRLIEHLHRTRFVLSVSEKRPKELAAMVLGKQVTTISSVPQQTSSQNQVIDTLKNPSDILSVRVNSKRFIVCLKDMIKVYVTMNMTNIHVIKDLPETSSGTVDMAASDNSIIAYPSSSETGTITLFDGIGLKKMMTIEAHNGPIAALKFNKTAEFLATASDKGTVIRLFSVQTGERLCEFSRGVTRYATIFSLAFSEDSSFLASTSNTGTVHLFKLEHTRPEKEESEAQESYFSYYTRFFRKQAEIYAPAAVRPKSSADCSLPVSSESRSVCALRMIEDQLHLLVLTCDGYFFVYEYNDELSSLTLATQRRLGGEEEEADDDKGFNPKGDSLSFGDSNGYMVYDINGYAQPELRLAYKKDFVRDISVIERLHHALLLFVVSKLHPKIVRVFDLRNGEVHQLQGFSSDVFSVRASFNLVIVCTADTIRLYVTKNMTLKHAITDIPNPKGLVDMTPLDKKALIAFPCCDVTGRVALFDGLHLKEMRPIEAHNGPIAALKFSPSGDLLATASDKGTVIRLFDVDTGTRVFEFSRGFVRYAHIHCLSFSADSRYLASTSSTGTLHLYELDSRFREMGNTEREESLISSYTNYFWKQTEHYMPAVVRPKSIASASLFTSQDAASICTFRAVDGKQFVLVASTDGYFFVYEFTEGSPVLTLLQQWRIGDKGGEKNDFADILSERHSLALMHFPSCGRSLFRRFSTGSVFRRSTFIGGDKYVRIHPIAGKKPKITDLKNAFDAVRSGDNIYVHSLAATPTPLLKGLVDHARENSLSNITLHHLVIDGHSASLLQEAAKGVIRANSLFTGSSMRQAVNEGAADFNSIFLSEIPLLFRRCAIELNVALVHVCPPDAEGYCSLGTGVEATRAALNNADHVIAMVNKNMPRTYGDGVVHSSHFDVMVEAHYHELFESLDAVIGEKEKKIGALIAENLVDDGATLQIGLGGIPNAILPALKRHRDLGIHTEMFSDGALDLIDRGVVNNKLKNISPGKIVTGFVHGTRKLYDFVDDNPLVEFGDVQWVNDPSIIRQNPKVTAINAAIEVDLTGQVASDSVGKLFFSGFGGQVDYIRGAALSNDGLGRPIIAMPSTTKKGETKIVPFLREGGGVVTTRAHVHYVVTDFGIAQLWGKNMRQRAYELIQIAHPDHRESLEKSAFERLKVMPSAD</sequence>
<protein>
    <recommendedName>
        <fullName evidence="12">Acetyl-CoA hydrolase</fullName>
    </recommendedName>
</protein>
<dbReference type="InterPro" id="IPR036322">
    <property type="entry name" value="WD40_repeat_dom_sf"/>
</dbReference>
<dbReference type="SUPFAM" id="SSF100950">
    <property type="entry name" value="NagB/RpiA/CoA transferase-like"/>
    <property type="match status" value="2"/>
</dbReference>
<dbReference type="InterPro" id="IPR048720">
    <property type="entry name" value="PROPPIN"/>
</dbReference>
<dbReference type="PANTHER" id="PTHR21432">
    <property type="entry name" value="ACETYL-COA HYDROLASE-RELATED"/>
    <property type="match status" value="1"/>
</dbReference>
<keyword evidence="11" id="KW-1185">Reference proteome</keyword>
<dbReference type="GO" id="GO:0005739">
    <property type="term" value="C:mitochondrion"/>
    <property type="evidence" value="ECO:0007669"/>
    <property type="project" value="TreeGrafter"/>
</dbReference>
<feature type="domain" description="Acetyl-CoA hydrolase/transferase N-terminal" evidence="8">
    <location>
        <begin position="773"/>
        <end position="943"/>
    </location>
</feature>
<keyword evidence="4" id="KW-0677">Repeat</keyword>
<dbReference type="SUPFAM" id="SSF50978">
    <property type="entry name" value="WD40 repeat-like"/>
    <property type="match status" value="1"/>
</dbReference>
<evidence type="ECO:0000256" key="2">
    <source>
        <dbReference type="ARBA" id="ARBA00022574"/>
    </source>
</evidence>
<feature type="domain" description="Acetyl-CoA hydrolase/transferase C-terminal" evidence="9">
    <location>
        <begin position="1039"/>
        <end position="1193"/>
    </location>
</feature>
<keyword evidence="2 7" id="KW-0853">WD repeat</keyword>
<dbReference type="InterPro" id="IPR026888">
    <property type="entry name" value="AcetylCoA_hyd_C"/>
</dbReference>
<dbReference type="Pfam" id="PF21032">
    <property type="entry name" value="PROPPIN"/>
    <property type="match status" value="2"/>
</dbReference>
<dbReference type="InterPro" id="IPR046433">
    <property type="entry name" value="ActCoA_hydro"/>
</dbReference>
<dbReference type="Pfam" id="PF02550">
    <property type="entry name" value="AcetylCoA_hydro"/>
    <property type="match status" value="1"/>
</dbReference>
<dbReference type="InterPro" id="IPR001680">
    <property type="entry name" value="WD40_rpt"/>
</dbReference>